<feature type="transmembrane region" description="Helical" evidence="7">
    <location>
        <begin position="118"/>
        <end position="137"/>
    </location>
</feature>
<evidence type="ECO:0000259" key="8">
    <source>
        <dbReference type="Pfam" id="PF00324"/>
    </source>
</evidence>
<proteinExistence type="predicted"/>
<organism evidence="9 10">
    <name type="scientific">Phakopsora pachyrhizi</name>
    <name type="common">Asian soybean rust disease fungus</name>
    <dbReference type="NCBI Taxonomy" id="170000"/>
    <lineage>
        <taxon>Eukaryota</taxon>
        <taxon>Fungi</taxon>
        <taxon>Dikarya</taxon>
        <taxon>Basidiomycota</taxon>
        <taxon>Pucciniomycotina</taxon>
        <taxon>Pucciniomycetes</taxon>
        <taxon>Pucciniales</taxon>
        <taxon>Phakopsoraceae</taxon>
        <taxon>Phakopsora</taxon>
    </lineage>
</organism>
<feature type="transmembrane region" description="Helical" evidence="7">
    <location>
        <begin position="143"/>
        <end position="164"/>
    </location>
</feature>
<dbReference type="InterPro" id="IPR004841">
    <property type="entry name" value="AA-permease/SLC12A_dom"/>
</dbReference>
<dbReference type="GO" id="GO:0015171">
    <property type="term" value="F:amino acid transmembrane transporter activity"/>
    <property type="evidence" value="ECO:0007669"/>
    <property type="project" value="TreeGrafter"/>
</dbReference>
<dbReference type="PROSITE" id="PS00218">
    <property type="entry name" value="AMINO_ACID_PERMEASE_1"/>
    <property type="match status" value="1"/>
</dbReference>
<dbReference type="EMBL" id="CALTRL010001116">
    <property type="protein sequence ID" value="CAH7671009.1"/>
    <property type="molecule type" value="Genomic_DNA"/>
</dbReference>
<feature type="transmembrane region" description="Helical" evidence="7">
    <location>
        <begin position="441"/>
        <end position="464"/>
    </location>
</feature>
<keyword evidence="6 7" id="KW-0472">Membrane</keyword>
<dbReference type="InterPro" id="IPR004840">
    <property type="entry name" value="Amino_acid_permease_CS"/>
</dbReference>
<dbReference type="InterPro" id="IPR050524">
    <property type="entry name" value="APC_YAT"/>
</dbReference>
<feature type="transmembrane region" description="Helical" evidence="7">
    <location>
        <begin position="416"/>
        <end position="435"/>
    </location>
</feature>
<evidence type="ECO:0000256" key="4">
    <source>
        <dbReference type="ARBA" id="ARBA00022970"/>
    </source>
</evidence>
<feature type="transmembrane region" description="Helical" evidence="7">
    <location>
        <begin position="12"/>
        <end position="31"/>
    </location>
</feature>
<dbReference type="GO" id="GO:0016020">
    <property type="term" value="C:membrane"/>
    <property type="evidence" value="ECO:0007669"/>
    <property type="project" value="UniProtKB-SubCell"/>
</dbReference>
<dbReference type="PIRSF" id="PIRSF006060">
    <property type="entry name" value="AA_transporter"/>
    <property type="match status" value="1"/>
</dbReference>
<gene>
    <name evidence="9" type="ORF">PPACK8108_LOCUS5759</name>
</gene>
<keyword evidence="10" id="KW-1185">Reference proteome</keyword>
<feature type="transmembrane region" description="Helical" evidence="7">
    <location>
        <begin position="37"/>
        <end position="57"/>
    </location>
</feature>
<sequence>MKKKLKQRHLSMMAIGGTIGTGLFLGMGSSLNAGGPVGLLIGYILMGTVVYGVQCTLGEMVTMYPVSGPLAHFATRFVDPALGFAVGWNYWYSFSICIGAETKAATIIVQYWKMPVHAGVWITLFLTTSCSINFFGVRFYGEVGGLTGIKILSVVVLLIIGIVLDVGGGPSHERIGLKYWKDPGPFRQFNDIVGPTGKFLALWSVFTQAAYSFIGTETVALAAAEASNPRKSVPKALSSVFYRILFFYVLSALVIGLLVPYNDPRLLNGTGDASSSPFVIAINRAGIKILPDIINTFILISAYSAASSQLYSGTRVLHGLAMENMAPKILKRCTKSGVPLPATLFTLVPGLLAYMNLSHKAGACFNWLVNLSAMSGLLTWWAICFSHIRFQKAMKAQDVSRESLPFVGPLQPYMTYYTFIALTLIIITNGFHTFWPNNWSWSSFIAAYITLPIFIGSYAFWLVIL</sequence>
<feature type="transmembrane region" description="Helical" evidence="7">
    <location>
        <begin position="240"/>
        <end position="261"/>
    </location>
</feature>
<comment type="subcellular location">
    <subcellularLocation>
        <location evidence="1">Membrane</location>
        <topology evidence="1">Multi-pass membrane protein</topology>
    </subcellularLocation>
</comment>
<feature type="transmembrane region" description="Helical" evidence="7">
    <location>
        <begin position="367"/>
        <end position="388"/>
    </location>
</feature>
<evidence type="ECO:0000313" key="9">
    <source>
        <dbReference type="EMBL" id="CAH7671009.1"/>
    </source>
</evidence>
<dbReference type="PANTHER" id="PTHR43341:SF4">
    <property type="entry name" value="ARGININE PERMEASE CAN1-RELATED"/>
    <property type="match status" value="1"/>
</dbReference>
<evidence type="ECO:0000313" key="10">
    <source>
        <dbReference type="Proteomes" id="UP001153365"/>
    </source>
</evidence>
<dbReference type="Pfam" id="PF00324">
    <property type="entry name" value="AA_permease"/>
    <property type="match status" value="1"/>
</dbReference>
<evidence type="ECO:0000256" key="7">
    <source>
        <dbReference type="SAM" id="Phobius"/>
    </source>
</evidence>
<comment type="caution">
    <text evidence="9">The sequence shown here is derived from an EMBL/GenBank/DDBJ whole genome shotgun (WGS) entry which is preliminary data.</text>
</comment>
<dbReference type="AlphaFoldDB" id="A0AAV0ARI5"/>
<evidence type="ECO:0000256" key="5">
    <source>
        <dbReference type="ARBA" id="ARBA00022989"/>
    </source>
</evidence>
<dbReference type="Proteomes" id="UP001153365">
    <property type="component" value="Unassembled WGS sequence"/>
</dbReference>
<dbReference type="Gene3D" id="1.20.1740.10">
    <property type="entry name" value="Amino acid/polyamine transporter I"/>
    <property type="match status" value="1"/>
</dbReference>
<dbReference type="FunFam" id="1.20.1740.10:FF:000006">
    <property type="entry name" value="General amino acid permease"/>
    <property type="match status" value="1"/>
</dbReference>
<evidence type="ECO:0000256" key="2">
    <source>
        <dbReference type="ARBA" id="ARBA00022448"/>
    </source>
</evidence>
<name>A0AAV0ARI5_PHAPC</name>
<evidence type="ECO:0000256" key="1">
    <source>
        <dbReference type="ARBA" id="ARBA00004141"/>
    </source>
</evidence>
<evidence type="ECO:0000256" key="6">
    <source>
        <dbReference type="ARBA" id="ARBA00023136"/>
    </source>
</evidence>
<keyword evidence="3 7" id="KW-0812">Transmembrane</keyword>
<keyword evidence="4" id="KW-0029">Amino-acid transport</keyword>
<dbReference type="PANTHER" id="PTHR43341">
    <property type="entry name" value="AMINO ACID PERMEASE"/>
    <property type="match status" value="1"/>
</dbReference>
<keyword evidence="2" id="KW-0813">Transport</keyword>
<keyword evidence="5 7" id="KW-1133">Transmembrane helix</keyword>
<evidence type="ECO:0000256" key="3">
    <source>
        <dbReference type="ARBA" id="ARBA00022692"/>
    </source>
</evidence>
<accession>A0AAV0ARI5</accession>
<feature type="domain" description="Amino acid permease/ SLC12A" evidence="8">
    <location>
        <begin position="9"/>
        <end position="461"/>
    </location>
</feature>
<reference evidence="9" key="1">
    <citation type="submission" date="2022-06" db="EMBL/GenBank/DDBJ databases">
        <authorList>
            <consortium name="SYNGENTA / RWTH Aachen University"/>
        </authorList>
    </citation>
    <scope>NUCLEOTIDE SEQUENCE</scope>
</reference>
<protein>
    <submittedName>
        <fullName evidence="9">Amino acid permease/ SLC12A domain-containing protein</fullName>
    </submittedName>
</protein>
<feature type="transmembrane region" description="Helical" evidence="7">
    <location>
        <begin position="338"/>
        <end position="355"/>
    </location>
</feature>